<feature type="compositionally biased region" description="Polar residues" evidence="1">
    <location>
        <begin position="26"/>
        <end position="42"/>
    </location>
</feature>
<feature type="region of interest" description="Disordered" evidence="1">
    <location>
        <begin position="62"/>
        <end position="81"/>
    </location>
</feature>
<dbReference type="InterPro" id="IPR052789">
    <property type="entry name" value="SSUH2_homolog"/>
</dbReference>
<dbReference type="RefSeq" id="XP_022255606.1">
    <property type="nucleotide sequence ID" value="XM_022399898.1"/>
</dbReference>
<dbReference type="GeneID" id="106471287"/>
<name>A0ABM1TIA0_LIMPO</name>
<accession>A0ABM1TIA0</accession>
<feature type="region of interest" description="Disordered" evidence="1">
    <location>
        <begin position="1"/>
        <end position="42"/>
    </location>
</feature>
<organism evidence="2 3">
    <name type="scientific">Limulus polyphemus</name>
    <name type="common">Atlantic horseshoe crab</name>
    <dbReference type="NCBI Taxonomy" id="6850"/>
    <lineage>
        <taxon>Eukaryota</taxon>
        <taxon>Metazoa</taxon>
        <taxon>Ecdysozoa</taxon>
        <taxon>Arthropoda</taxon>
        <taxon>Chelicerata</taxon>
        <taxon>Merostomata</taxon>
        <taxon>Xiphosura</taxon>
        <taxon>Limulidae</taxon>
        <taxon>Limulus</taxon>
    </lineage>
</organism>
<sequence length="254" mass="28222">MYSATSVGDYPTSSKEHTATPGLTEGASQPIQDETEQASAPSLSSMEVIAGYENVTFDSVPLPPPSYEESMLSQPPPERNDVSSIPAMTEEQVRAALLDHVSEHCCYGSGPAKTMVIRDVLMNSAFHYTLETFTEKRETAWAYEPYDGRHLDTAMNGPAPSPWDVPVNPSKQFINEQIKLEIPHTAYAKMCHACIGNGRQRCSRCIGLGQICCTWCNGSGHTHSVRHHHHHHDNDHHHHHDDMCNHCLGRGQQR</sequence>
<reference evidence="3" key="1">
    <citation type="submission" date="2025-08" db="UniProtKB">
        <authorList>
            <consortium name="RefSeq"/>
        </authorList>
    </citation>
    <scope>IDENTIFICATION</scope>
    <source>
        <tissue evidence="3">Muscle</tissue>
    </source>
</reference>
<dbReference type="PANTHER" id="PTHR48465:SF1">
    <property type="entry name" value="PROTEIN SSUH2 HOMOLOG"/>
    <property type="match status" value="1"/>
</dbReference>
<gene>
    <name evidence="3" type="primary">LOC106471287</name>
</gene>
<keyword evidence="2" id="KW-1185">Reference proteome</keyword>
<evidence type="ECO:0000313" key="3">
    <source>
        <dbReference type="RefSeq" id="XP_022255606.1"/>
    </source>
</evidence>
<proteinExistence type="predicted"/>
<protein>
    <submittedName>
        <fullName evidence="3">Protein SSUH2 homolog</fullName>
    </submittedName>
</protein>
<evidence type="ECO:0000313" key="2">
    <source>
        <dbReference type="Proteomes" id="UP000694941"/>
    </source>
</evidence>
<evidence type="ECO:0000256" key="1">
    <source>
        <dbReference type="SAM" id="MobiDB-lite"/>
    </source>
</evidence>
<dbReference type="PANTHER" id="PTHR48465">
    <property type="entry name" value="PROTEIN SSUH2 HOMOLOG"/>
    <property type="match status" value="1"/>
</dbReference>
<dbReference type="Proteomes" id="UP000694941">
    <property type="component" value="Unplaced"/>
</dbReference>